<dbReference type="RefSeq" id="WP_135836803.1">
    <property type="nucleotide sequence ID" value="NZ_SRPE01000014.1"/>
</dbReference>
<proteinExistence type="predicted"/>
<sequence length="222" mass="24968">MKTALVLGSTGLIGAILLKKLLNHPDYSTIVTVVRKPQQINHPKLIEVVTDFNSDINLDKIEQIDSIFSCLGTTRKKTPNLDAYHKIEVDIPNQFAKLGIQKGLVKFHYISAVGANSNSSNFYLKMKGEAEQTLQNNEIKQLFLYRPSLLIGHRGEYRMAENISAKVFPLINFFLSGKLSKYKSIEAEKVAQSLIENDLYSTPNKVTILHFNEIINSISTTK</sequence>
<dbReference type="AlphaFoldDB" id="A0A4Z1B5Q9"/>
<dbReference type="Pfam" id="PF13460">
    <property type="entry name" value="NAD_binding_10"/>
    <property type="match status" value="1"/>
</dbReference>
<dbReference type="Proteomes" id="UP000297998">
    <property type="component" value="Unassembled WGS sequence"/>
</dbReference>
<comment type="caution">
    <text evidence="2">The sequence shown here is derived from an EMBL/GenBank/DDBJ whole genome shotgun (WGS) entry which is preliminary data.</text>
</comment>
<dbReference type="EMBL" id="SRPE01000014">
    <property type="protein sequence ID" value="TGN22557.1"/>
    <property type="molecule type" value="Genomic_DNA"/>
</dbReference>
<dbReference type="OrthoDB" id="9798632at2"/>
<dbReference type="PANTHER" id="PTHR14097">
    <property type="entry name" value="OXIDOREDUCTASE HTATIP2"/>
    <property type="match status" value="1"/>
</dbReference>
<evidence type="ECO:0000259" key="1">
    <source>
        <dbReference type="Pfam" id="PF13460"/>
    </source>
</evidence>
<keyword evidence="3" id="KW-1185">Reference proteome</keyword>
<evidence type="ECO:0000313" key="3">
    <source>
        <dbReference type="Proteomes" id="UP000297998"/>
    </source>
</evidence>
<dbReference type="SUPFAM" id="SSF51735">
    <property type="entry name" value="NAD(P)-binding Rossmann-fold domains"/>
    <property type="match status" value="1"/>
</dbReference>
<reference evidence="2 3" key="1">
    <citation type="submission" date="2019-03" db="EMBL/GenBank/DDBJ databases">
        <title>Empedobacter tilapiae sp. nov., isolated from an intestine of Nile tilapia Oreochromis niloticus.</title>
        <authorList>
            <person name="Kim Y.-O."/>
            <person name="Yoon J.-H."/>
        </authorList>
    </citation>
    <scope>NUCLEOTIDE SEQUENCE [LARGE SCALE GENOMIC DNA]</scope>
    <source>
        <strain evidence="2 3">MRS2</strain>
    </source>
</reference>
<organism evidence="2 3">
    <name type="scientific">Empedobacter tilapiae</name>
    <dbReference type="NCBI Taxonomy" id="2491114"/>
    <lineage>
        <taxon>Bacteria</taxon>
        <taxon>Pseudomonadati</taxon>
        <taxon>Bacteroidota</taxon>
        <taxon>Flavobacteriia</taxon>
        <taxon>Flavobacteriales</taxon>
        <taxon>Weeksellaceae</taxon>
        <taxon>Empedobacter</taxon>
    </lineage>
</organism>
<evidence type="ECO:0000313" key="2">
    <source>
        <dbReference type="EMBL" id="TGN22557.1"/>
    </source>
</evidence>
<name>A0A4Z1B5Q9_9FLAO</name>
<dbReference type="InterPro" id="IPR036291">
    <property type="entry name" value="NAD(P)-bd_dom_sf"/>
</dbReference>
<accession>A0A4Z1B5Q9</accession>
<dbReference type="Gene3D" id="3.40.50.720">
    <property type="entry name" value="NAD(P)-binding Rossmann-like Domain"/>
    <property type="match status" value="1"/>
</dbReference>
<protein>
    <submittedName>
        <fullName evidence="2">NAD-dependent epimerase/dehydratase family protein</fullName>
    </submittedName>
</protein>
<dbReference type="PANTHER" id="PTHR14097:SF7">
    <property type="entry name" value="OXIDOREDUCTASE HTATIP2"/>
    <property type="match status" value="1"/>
</dbReference>
<dbReference type="InterPro" id="IPR016040">
    <property type="entry name" value="NAD(P)-bd_dom"/>
</dbReference>
<feature type="domain" description="NAD(P)-binding" evidence="1">
    <location>
        <begin position="8"/>
        <end position="161"/>
    </location>
</feature>
<gene>
    <name evidence="2" type="ORF">E4J94_16060</name>
</gene>